<proteinExistence type="predicted"/>
<sequence>MESIRLYPSRSCLYCLIPFENLLDNLLCLLDYICWKVFFLDQEELQDSKISHGIYLRHRRMTPLFFVTRKKEKKPLQTDRNSKDYYFKSGNILSNSIASEYVLDIDYFCKLVHRHYISIAPSFPPRMAKFPPRGEFLNG</sequence>
<organism evidence="1">
    <name type="scientific">Culex pipiens</name>
    <name type="common">House mosquito</name>
    <dbReference type="NCBI Taxonomy" id="7175"/>
    <lineage>
        <taxon>Eukaryota</taxon>
        <taxon>Metazoa</taxon>
        <taxon>Ecdysozoa</taxon>
        <taxon>Arthropoda</taxon>
        <taxon>Hexapoda</taxon>
        <taxon>Insecta</taxon>
        <taxon>Pterygota</taxon>
        <taxon>Neoptera</taxon>
        <taxon>Endopterygota</taxon>
        <taxon>Diptera</taxon>
        <taxon>Nematocera</taxon>
        <taxon>Culicoidea</taxon>
        <taxon>Culicidae</taxon>
        <taxon>Culicinae</taxon>
        <taxon>Culicini</taxon>
        <taxon>Culex</taxon>
        <taxon>Culex</taxon>
    </lineage>
</organism>
<protein>
    <submittedName>
        <fullName evidence="1">(northern house mosquito) hypothetical protein</fullName>
    </submittedName>
</protein>
<dbReference type="EMBL" id="HBUE01308934">
    <property type="protein sequence ID" value="CAG6582465.1"/>
    <property type="molecule type" value="Transcribed_RNA"/>
</dbReference>
<evidence type="ECO:0000313" key="1">
    <source>
        <dbReference type="EMBL" id="CAG6530632.1"/>
    </source>
</evidence>
<dbReference type="AlphaFoldDB" id="A0A8D8MJ84"/>
<accession>A0A8D8MJ84</accession>
<name>A0A8D8MJ84_CULPI</name>
<dbReference type="EMBL" id="HBUE01202747">
    <property type="protein sequence ID" value="CAG6530632.1"/>
    <property type="molecule type" value="Transcribed_RNA"/>
</dbReference>
<reference evidence="1" key="1">
    <citation type="submission" date="2021-05" db="EMBL/GenBank/DDBJ databases">
        <authorList>
            <person name="Alioto T."/>
            <person name="Alioto T."/>
            <person name="Gomez Garrido J."/>
        </authorList>
    </citation>
    <scope>NUCLEOTIDE SEQUENCE</scope>
</reference>